<evidence type="ECO:0000313" key="3">
    <source>
        <dbReference type="Proteomes" id="UP001056429"/>
    </source>
</evidence>
<comment type="caution">
    <text evidence="2">The sequence shown here is derived from an EMBL/GenBank/DDBJ whole genome shotgun (WGS) entry which is preliminary data.</text>
</comment>
<dbReference type="GO" id="GO:0061503">
    <property type="term" value="F:tRNA threonylcarbamoyladenosine dehydratase"/>
    <property type="evidence" value="ECO:0007669"/>
    <property type="project" value="TreeGrafter"/>
</dbReference>
<dbReference type="InterPro" id="IPR045886">
    <property type="entry name" value="ThiF/MoeB/HesA"/>
</dbReference>
<dbReference type="PANTHER" id="PTHR43267:SF1">
    <property type="entry name" value="TRNA THREONYLCARBAMOYLADENOSINE DEHYDRATASE"/>
    <property type="match status" value="1"/>
</dbReference>
<organism evidence="2 3">
    <name type="scientific">Oceanirhabdus seepicola</name>
    <dbReference type="NCBI Taxonomy" id="2828781"/>
    <lineage>
        <taxon>Bacteria</taxon>
        <taxon>Bacillati</taxon>
        <taxon>Bacillota</taxon>
        <taxon>Clostridia</taxon>
        <taxon>Eubacteriales</taxon>
        <taxon>Clostridiaceae</taxon>
        <taxon>Oceanirhabdus</taxon>
    </lineage>
</organism>
<dbReference type="AlphaFoldDB" id="A0A9J6P7F2"/>
<sequence>MDRYKRNVKTLTEEENNMLKSCKVCVIGCGGLGGYVIEMLGRLGVGHIACVDGDVFDESNLNRQILSDENSIGMSKAEKAVKRMKIVNSNIEATAIKEMFTQKNAIEILEGNHVVVDALDSIDSRLLLQNICEELKIPLVHGAIAGWYGQVSTVLPGDRTLDFIYSRKNNSKGATKQLLKIC</sequence>
<reference evidence="2" key="1">
    <citation type="journal article" date="2021" name="mSystems">
        <title>Bacteria and Archaea Synergistically Convert Glycine Betaine to Biogenic Methane in the Formosa Cold Seep of the South China Sea.</title>
        <authorList>
            <person name="Li L."/>
            <person name="Zhang W."/>
            <person name="Zhang S."/>
            <person name="Song L."/>
            <person name="Sun Q."/>
            <person name="Zhang H."/>
            <person name="Xiang H."/>
            <person name="Dong X."/>
        </authorList>
    </citation>
    <scope>NUCLEOTIDE SEQUENCE</scope>
    <source>
        <strain evidence="2">ZWT</strain>
    </source>
</reference>
<dbReference type="InterPro" id="IPR000594">
    <property type="entry name" value="ThiF_NAD_FAD-bd"/>
</dbReference>
<dbReference type="GO" id="GO:0061504">
    <property type="term" value="P:cyclic threonylcarbamoyladenosine biosynthetic process"/>
    <property type="evidence" value="ECO:0007669"/>
    <property type="project" value="TreeGrafter"/>
</dbReference>
<dbReference type="Pfam" id="PF00899">
    <property type="entry name" value="ThiF"/>
    <property type="match status" value="1"/>
</dbReference>
<dbReference type="InterPro" id="IPR035985">
    <property type="entry name" value="Ubiquitin-activating_enz"/>
</dbReference>
<dbReference type="SUPFAM" id="SSF69572">
    <property type="entry name" value="Activating enzymes of the ubiquitin-like proteins"/>
    <property type="match status" value="1"/>
</dbReference>
<dbReference type="Gene3D" id="3.40.50.720">
    <property type="entry name" value="NAD(P)-binding Rossmann-like Domain"/>
    <property type="match status" value="1"/>
</dbReference>
<gene>
    <name evidence="2" type="ORF">KDK92_22805</name>
</gene>
<dbReference type="PANTHER" id="PTHR43267">
    <property type="entry name" value="TRNA THREONYLCARBAMOYLADENOSINE DEHYDRATASE"/>
    <property type="match status" value="1"/>
</dbReference>
<dbReference type="Proteomes" id="UP001056429">
    <property type="component" value="Unassembled WGS sequence"/>
</dbReference>
<dbReference type="EMBL" id="JAGSOJ010000006">
    <property type="protein sequence ID" value="MCM1992555.1"/>
    <property type="molecule type" value="Genomic_DNA"/>
</dbReference>
<evidence type="ECO:0000259" key="1">
    <source>
        <dbReference type="Pfam" id="PF00899"/>
    </source>
</evidence>
<name>A0A9J6P7F2_9CLOT</name>
<protein>
    <submittedName>
        <fullName evidence="2">HesA/MoeB/ThiF family protein</fullName>
    </submittedName>
</protein>
<keyword evidence="3" id="KW-1185">Reference proteome</keyword>
<feature type="domain" description="THIF-type NAD/FAD binding fold" evidence="1">
    <location>
        <begin position="4"/>
        <end position="162"/>
    </location>
</feature>
<evidence type="ECO:0000313" key="2">
    <source>
        <dbReference type="EMBL" id="MCM1992555.1"/>
    </source>
</evidence>
<proteinExistence type="predicted"/>
<accession>A0A9J6P7F2</accession>
<reference evidence="2" key="2">
    <citation type="submission" date="2021-04" db="EMBL/GenBank/DDBJ databases">
        <authorList>
            <person name="Dong X."/>
        </authorList>
    </citation>
    <scope>NUCLEOTIDE SEQUENCE</scope>
    <source>
        <strain evidence="2">ZWT</strain>
    </source>
</reference>
<dbReference type="GO" id="GO:0008641">
    <property type="term" value="F:ubiquitin-like modifier activating enzyme activity"/>
    <property type="evidence" value="ECO:0007669"/>
    <property type="project" value="InterPro"/>
</dbReference>
<dbReference type="CDD" id="cd00757">
    <property type="entry name" value="ThiF_MoeB_HesA_family"/>
    <property type="match status" value="1"/>
</dbReference>